<feature type="transmembrane region" description="Helical" evidence="1">
    <location>
        <begin position="12"/>
        <end position="30"/>
    </location>
</feature>
<dbReference type="InterPro" id="IPR011446">
    <property type="entry name" value="BBP7"/>
</dbReference>
<comment type="caution">
    <text evidence="2">The sequence shown here is derived from an EMBL/GenBank/DDBJ whole genome shotgun (WGS) entry which is preliminary data.</text>
</comment>
<keyword evidence="3" id="KW-1185">Reference proteome</keyword>
<accession>A0A5C5Z3X2</accession>
<name>A0A5C5Z3X2_9BACT</name>
<dbReference type="AlphaFoldDB" id="A0A5C5Z3X2"/>
<evidence type="ECO:0000313" key="3">
    <source>
        <dbReference type="Proteomes" id="UP000315010"/>
    </source>
</evidence>
<proteinExistence type="predicted"/>
<evidence type="ECO:0000313" key="2">
    <source>
        <dbReference type="EMBL" id="TWT81905.1"/>
    </source>
</evidence>
<dbReference type="RefSeq" id="WP_419194403.1">
    <property type="nucleotide sequence ID" value="NZ_SJPJ01000001.1"/>
</dbReference>
<dbReference type="EMBL" id="SJPJ01000001">
    <property type="protein sequence ID" value="TWT81905.1"/>
    <property type="molecule type" value="Genomic_DNA"/>
</dbReference>
<protein>
    <recommendedName>
        <fullName evidence="4">BBP7 family outer membrane beta-barrel protein</fullName>
    </recommendedName>
</protein>
<organism evidence="2 3">
    <name type="scientific">Novipirellula herctigrandis</name>
    <dbReference type="NCBI Taxonomy" id="2527986"/>
    <lineage>
        <taxon>Bacteria</taxon>
        <taxon>Pseudomonadati</taxon>
        <taxon>Planctomycetota</taxon>
        <taxon>Planctomycetia</taxon>
        <taxon>Pirellulales</taxon>
        <taxon>Pirellulaceae</taxon>
        <taxon>Novipirellula</taxon>
    </lineage>
</organism>
<keyword evidence="1" id="KW-0472">Membrane</keyword>
<keyword evidence="1" id="KW-1133">Transmembrane helix</keyword>
<dbReference type="Proteomes" id="UP000315010">
    <property type="component" value="Unassembled WGS sequence"/>
</dbReference>
<evidence type="ECO:0008006" key="4">
    <source>
        <dbReference type="Google" id="ProtNLM"/>
    </source>
</evidence>
<keyword evidence="1" id="KW-0812">Transmembrane</keyword>
<evidence type="ECO:0000256" key="1">
    <source>
        <dbReference type="SAM" id="Phobius"/>
    </source>
</evidence>
<dbReference type="Pfam" id="PF07585">
    <property type="entry name" value="BBP7"/>
    <property type="match status" value="1"/>
</dbReference>
<sequence>MRLPRAHDAQTTLWLALLAMFASVTINILPANGQVRTKKPDRGVYQPPMVTPSKRTKSTEDFLVDASVTEASGVNAIEGLPQDEEVQLLRREASIKQVGHSEDALQSWPMPAQYLPSDGNVIYHDAYQSNVIDGEYTEGEYYESDSIHEPNCGCDSCDSYGCDSYGQCGPGSWTNARLGFTPDRWFGSIELLLMFRSGDTLPPLLTTGPTTSPNPGQIGAAGTSVLVGNSSVLNEMTAGGRLQLGTWLDDCHLRSMVFRGWLTGDETFNFETDQSRTPVITRPFFNVTTGEAASQDTQVIATPDFTTVGVATVHAANEVHGADISIRQQAYSRFGGTVDVLYGYQYMRMNDSLRTFSTSTAGASNALPLGSVISITDSFEAENEFHGGQLGFASRYREGCWSFRSLWKVAFGQLTRRSALSGRTEISNVTTVVDPNGLLVRSTNDGTETDHTFGWVPELDLSLGWHQFPQFDVTVGYHIIAMTDAVQVSGLIDPQLASNLADPVDDPLRPSRQLSDKTFYVHGIHFGLEYVF</sequence>
<reference evidence="2 3" key="1">
    <citation type="submission" date="2019-02" db="EMBL/GenBank/DDBJ databases">
        <title>Deep-cultivation of Planctomycetes and their phenomic and genomic characterization uncovers novel biology.</title>
        <authorList>
            <person name="Wiegand S."/>
            <person name="Jogler M."/>
            <person name="Boedeker C."/>
            <person name="Pinto D."/>
            <person name="Vollmers J."/>
            <person name="Rivas-Marin E."/>
            <person name="Kohn T."/>
            <person name="Peeters S.H."/>
            <person name="Heuer A."/>
            <person name="Rast P."/>
            <person name="Oberbeckmann S."/>
            <person name="Bunk B."/>
            <person name="Jeske O."/>
            <person name="Meyerdierks A."/>
            <person name="Storesund J.E."/>
            <person name="Kallscheuer N."/>
            <person name="Luecker S."/>
            <person name="Lage O.M."/>
            <person name="Pohl T."/>
            <person name="Merkel B.J."/>
            <person name="Hornburger P."/>
            <person name="Mueller R.-W."/>
            <person name="Bruemmer F."/>
            <person name="Labrenz M."/>
            <person name="Spormann A.M."/>
            <person name="Op Den Camp H."/>
            <person name="Overmann J."/>
            <person name="Amann R."/>
            <person name="Jetten M.S.M."/>
            <person name="Mascher T."/>
            <person name="Medema M.H."/>
            <person name="Devos D.P."/>
            <person name="Kaster A.-K."/>
            <person name="Ovreas L."/>
            <person name="Rohde M."/>
            <person name="Galperin M.Y."/>
            <person name="Jogler C."/>
        </authorList>
    </citation>
    <scope>NUCLEOTIDE SEQUENCE [LARGE SCALE GENOMIC DNA]</scope>
    <source>
        <strain evidence="2 3">CA13</strain>
    </source>
</reference>
<gene>
    <name evidence="2" type="ORF">CA13_33600</name>
</gene>